<sequence length="73" mass="8243">MIVAQKVEALEQDNVAQALELIQLKQRVKKLERKNKGEIIENIDTDEDVILKDVAEVEKTAKIDENADVLGRS</sequence>
<accession>A0A699RMJ8</accession>
<dbReference type="EMBL" id="BKCJ011106054">
    <property type="protein sequence ID" value="GFC86598.1"/>
    <property type="molecule type" value="Genomic_DNA"/>
</dbReference>
<feature type="coiled-coil region" evidence="1">
    <location>
        <begin position="7"/>
        <end position="41"/>
    </location>
</feature>
<keyword evidence="1" id="KW-0175">Coiled coil</keyword>
<evidence type="ECO:0000313" key="2">
    <source>
        <dbReference type="EMBL" id="GFC86598.1"/>
    </source>
</evidence>
<comment type="caution">
    <text evidence="2">The sequence shown here is derived from an EMBL/GenBank/DDBJ whole genome shotgun (WGS) entry which is preliminary data.</text>
</comment>
<proteinExistence type="predicted"/>
<dbReference type="AlphaFoldDB" id="A0A699RMJ8"/>
<feature type="non-terminal residue" evidence="2">
    <location>
        <position position="73"/>
    </location>
</feature>
<evidence type="ECO:0000256" key="1">
    <source>
        <dbReference type="SAM" id="Coils"/>
    </source>
</evidence>
<gene>
    <name evidence="2" type="ORF">Tci_858568</name>
</gene>
<organism evidence="2">
    <name type="scientific">Tanacetum cinerariifolium</name>
    <name type="common">Dalmatian daisy</name>
    <name type="synonym">Chrysanthemum cinerariifolium</name>
    <dbReference type="NCBI Taxonomy" id="118510"/>
    <lineage>
        <taxon>Eukaryota</taxon>
        <taxon>Viridiplantae</taxon>
        <taxon>Streptophyta</taxon>
        <taxon>Embryophyta</taxon>
        <taxon>Tracheophyta</taxon>
        <taxon>Spermatophyta</taxon>
        <taxon>Magnoliopsida</taxon>
        <taxon>eudicotyledons</taxon>
        <taxon>Gunneridae</taxon>
        <taxon>Pentapetalae</taxon>
        <taxon>asterids</taxon>
        <taxon>campanulids</taxon>
        <taxon>Asterales</taxon>
        <taxon>Asteraceae</taxon>
        <taxon>Asteroideae</taxon>
        <taxon>Anthemideae</taxon>
        <taxon>Anthemidinae</taxon>
        <taxon>Tanacetum</taxon>
    </lineage>
</organism>
<name>A0A699RMJ8_TANCI</name>
<protein>
    <submittedName>
        <fullName evidence="2">Uncharacterized protein</fullName>
    </submittedName>
</protein>
<reference evidence="2" key="1">
    <citation type="journal article" date="2019" name="Sci. Rep.">
        <title>Draft genome of Tanacetum cinerariifolium, the natural source of mosquito coil.</title>
        <authorList>
            <person name="Yamashiro T."/>
            <person name="Shiraishi A."/>
            <person name="Satake H."/>
            <person name="Nakayama K."/>
        </authorList>
    </citation>
    <scope>NUCLEOTIDE SEQUENCE</scope>
</reference>